<accession>I7LTT6</accession>
<dbReference type="GeneID" id="7832687"/>
<dbReference type="RefSeq" id="XP_001007505.1">
    <property type="nucleotide sequence ID" value="XM_001007505.1"/>
</dbReference>
<dbReference type="EMBL" id="GG662853">
    <property type="protein sequence ID" value="EAR87260.1"/>
    <property type="molecule type" value="Genomic_DNA"/>
</dbReference>
<dbReference type="Proteomes" id="UP000009168">
    <property type="component" value="Unassembled WGS sequence"/>
</dbReference>
<gene>
    <name evidence="1" type="ORF">TTHERM_00053760</name>
</gene>
<name>I7LTT6_TETTS</name>
<dbReference type="InParanoid" id="I7LTT6"/>
<evidence type="ECO:0000313" key="1">
    <source>
        <dbReference type="EMBL" id="EAR87260.1"/>
    </source>
</evidence>
<evidence type="ECO:0000313" key="2">
    <source>
        <dbReference type="Proteomes" id="UP000009168"/>
    </source>
</evidence>
<protein>
    <submittedName>
        <fullName evidence="1">Uncharacterized protein</fullName>
    </submittedName>
</protein>
<dbReference type="HOGENOM" id="CLU_065921_0_0_1"/>
<sequence>MSNNINEIILYNILYLERSQKSSKSSSSKNYLNKWFQDNAKTYIMRKLAAPLLLKALNLKKTEDVQNLVKQNKIKNVPEYIGVIVKYFDLIISHNLEQQFSKNLFSCIFSFPQLISQDQLDDYSVLKKIRNSFVCVLVQTFFNYYLEDKMNIYNCQNFFQIWNITFPQNQIMQRRRNQYQMGKSHQKQIKQEEQMIYTGFNSSENTHQIKNFQNEESFNPKEEMSENILSNNEFQQTHQIQQQNISLQQNQQNTNQYEFPLIDNNLLEVNQQNNEYLNQEIEMMEHNYCFLDNQFFPYEQDQYQQEQYKQISNYHYQNQYCNKQQQQQQQYQQQQYQQNDIFSLYEPQDFFNFIDNN</sequence>
<dbReference type="AlphaFoldDB" id="I7LTT6"/>
<organism evidence="1 2">
    <name type="scientific">Tetrahymena thermophila (strain SB210)</name>
    <dbReference type="NCBI Taxonomy" id="312017"/>
    <lineage>
        <taxon>Eukaryota</taxon>
        <taxon>Sar</taxon>
        <taxon>Alveolata</taxon>
        <taxon>Ciliophora</taxon>
        <taxon>Intramacronucleata</taxon>
        <taxon>Oligohymenophorea</taxon>
        <taxon>Hymenostomatida</taxon>
        <taxon>Tetrahymenina</taxon>
        <taxon>Tetrahymenidae</taxon>
        <taxon>Tetrahymena</taxon>
    </lineage>
</organism>
<dbReference type="KEGG" id="tet:TTHERM_00053760"/>
<reference evidence="2" key="1">
    <citation type="journal article" date="2006" name="PLoS Biol.">
        <title>Macronuclear genome sequence of the ciliate Tetrahymena thermophila, a model eukaryote.</title>
        <authorList>
            <person name="Eisen J.A."/>
            <person name="Coyne R.S."/>
            <person name="Wu M."/>
            <person name="Wu D."/>
            <person name="Thiagarajan M."/>
            <person name="Wortman J.R."/>
            <person name="Badger J.H."/>
            <person name="Ren Q."/>
            <person name="Amedeo P."/>
            <person name="Jones K.M."/>
            <person name="Tallon L.J."/>
            <person name="Delcher A.L."/>
            <person name="Salzberg S.L."/>
            <person name="Silva J.C."/>
            <person name="Haas B.J."/>
            <person name="Majoros W.H."/>
            <person name="Farzad M."/>
            <person name="Carlton J.M."/>
            <person name="Smith R.K. Jr."/>
            <person name="Garg J."/>
            <person name="Pearlman R.E."/>
            <person name="Karrer K.M."/>
            <person name="Sun L."/>
            <person name="Manning G."/>
            <person name="Elde N.C."/>
            <person name="Turkewitz A.P."/>
            <person name="Asai D.J."/>
            <person name="Wilkes D.E."/>
            <person name="Wang Y."/>
            <person name="Cai H."/>
            <person name="Collins K."/>
            <person name="Stewart B.A."/>
            <person name="Lee S.R."/>
            <person name="Wilamowska K."/>
            <person name="Weinberg Z."/>
            <person name="Ruzzo W.L."/>
            <person name="Wloga D."/>
            <person name="Gaertig J."/>
            <person name="Frankel J."/>
            <person name="Tsao C.-C."/>
            <person name="Gorovsky M.A."/>
            <person name="Keeling P.J."/>
            <person name="Waller R.F."/>
            <person name="Patron N.J."/>
            <person name="Cherry J.M."/>
            <person name="Stover N.A."/>
            <person name="Krieger C.J."/>
            <person name="del Toro C."/>
            <person name="Ryder H.F."/>
            <person name="Williamson S.C."/>
            <person name="Barbeau R.A."/>
            <person name="Hamilton E.P."/>
            <person name="Orias E."/>
        </authorList>
    </citation>
    <scope>NUCLEOTIDE SEQUENCE [LARGE SCALE GENOMIC DNA]</scope>
    <source>
        <strain evidence="2">SB210</strain>
    </source>
</reference>
<proteinExistence type="predicted"/>
<keyword evidence="2" id="KW-1185">Reference proteome</keyword>